<dbReference type="Pfam" id="PF13860">
    <property type="entry name" value="FlgD_ig"/>
    <property type="match status" value="1"/>
</dbReference>
<evidence type="ECO:0000313" key="8">
    <source>
        <dbReference type="EMBL" id="BBH53629.1"/>
    </source>
</evidence>
<keyword evidence="9" id="KW-1185">Reference proteome</keyword>
<dbReference type="GO" id="GO:0044781">
    <property type="term" value="P:bacterial-type flagellum organization"/>
    <property type="evidence" value="ECO:0007669"/>
    <property type="project" value="UniProtKB-UniRule"/>
</dbReference>
<organism evidence="8 9">
    <name type="scientific">Fluviispira sanaruensis</name>
    <dbReference type="NCBI Taxonomy" id="2493639"/>
    <lineage>
        <taxon>Bacteria</taxon>
        <taxon>Pseudomonadati</taxon>
        <taxon>Bdellovibrionota</taxon>
        <taxon>Oligoflexia</taxon>
        <taxon>Silvanigrellales</taxon>
        <taxon>Silvanigrellaceae</taxon>
        <taxon>Fluviispira</taxon>
    </lineage>
</organism>
<feature type="compositionally biased region" description="Basic and acidic residues" evidence="6">
    <location>
        <begin position="12"/>
        <end position="32"/>
    </location>
</feature>
<dbReference type="AlphaFoldDB" id="A0A4P2VPE9"/>
<dbReference type="Gene3D" id="2.30.30.910">
    <property type="match status" value="1"/>
</dbReference>
<dbReference type="KEGG" id="sbf:JCM31447_20760"/>
<evidence type="ECO:0000313" key="9">
    <source>
        <dbReference type="Proteomes" id="UP000291236"/>
    </source>
</evidence>
<evidence type="ECO:0000256" key="3">
    <source>
        <dbReference type="ARBA" id="ARBA00022795"/>
    </source>
</evidence>
<name>A0A4P2VPE9_FLUSA</name>
<dbReference type="RefSeq" id="WP_172603886.1">
    <property type="nucleotide sequence ID" value="NZ_AP019368.1"/>
</dbReference>
<dbReference type="EMBL" id="AP019368">
    <property type="protein sequence ID" value="BBH53629.1"/>
    <property type="molecule type" value="Genomic_DNA"/>
</dbReference>
<proteinExistence type="inferred from homology"/>
<feature type="domain" description="FlgD/Vpr Ig-like" evidence="7">
    <location>
        <begin position="166"/>
        <end position="244"/>
    </location>
</feature>
<sequence>MFIGDVKGPVKVPDRAAEPPKDSNLKVEKGDDSPNFERMISESNFEKQAELEKEKAAAGGDFKLGENKTDRDFRQQLEKVTGKKQDKAKNKLERDDYLNLLVTQLKYQDPSKPMEHFEMASQMAQFNTVEQLMGVNKVLTEMKKMQNDNKAEKLAQYLGKDIELQGDKIKLSGDGKISSAKFEIETPAGNTVVEIRDEQGKLVRSIPMGPKQAGAHKITWDGLNDKGVPQQSGNYTFNVLASTDEGKHLSTKLSYVAHVEGITDILTGGKLDTNLGSADPTKIVAIRNPEEVPKIAKPMNPYAQRPSKDPALLNNENPLNKNNLQNITQNAQINPAQMEEQMMPPQMQNALNQPQAMPEQTRMMPPQMQNALNQPQAMPEQPRMMPPQVPQKIANLSPPPNGEPQRLMPRQSPKPIDNSGPKEVFASQNSPAPRPAPQNKSGEIPPQISPQRYGGPPPVAGINGRSI</sequence>
<protein>
    <recommendedName>
        <fullName evidence="2 5">Basal-body rod modification protein FlgD</fullName>
    </recommendedName>
</protein>
<gene>
    <name evidence="8" type="ORF">JCM31447_20760</name>
</gene>
<dbReference type="Pfam" id="PF03963">
    <property type="entry name" value="FlgD"/>
    <property type="match status" value="1"/>
</dbReference>
<feature type="compositionally biased region" description="Basic and acidic residues" evidence="6">
    <location>
        <begin position="44"/>
        <end position="56"/>
    </location>
</feature>
<dbReference type="InterPro" id="IPR005648">
    <property type="entry name" value="FlgD"/>
</dbReference>
<dbReference type="Gene3D" id="2.60.40.4070">
    <property type="match status" value="1"/>
</dbReference>
<evidence type="ECO:0000256" key="1">
    <source>
        <dbReference type="ARBA" id="ARBA00010577"/>
    </source>
</evidence>
<evidence type="ECO:0000256" key="6">
    <source>
        <dbReference type="SAM" id="MobiDB-lite"/>
    </source>
</evidence>
<evidence type="ECO:0000256" key="5">
    <source>
        <dbReference type="RuleBase" id="RU362076"/>
    </source>
</evidence>
<reference evidence="8 9" key="1">
    <citation type="submission" date="2018-12" db="EMBL/GenBank/DDBJ databases">
        <title>Rubrispira sanarue gen. nov., sp., nov., a member of the order Silvanigrellales, isolated from a brackish lake in Hamamatsu Japan.</title>
        <authorList>
            <person name="Maejima Y."/>
            <person name="Iino T."/>
            <person name="Muraguchi Y."/>
            <person name="Fukuda K."/>
            <person name="Nojiri H."/>
            <person name="Ohkuma M."/>
            <person name="Moriuchi R."/>
            <person name="Dohra H."/>
            <person name="Kimbara K."/>
            <person name="Shintani M."/>
        </authorList>
    </citation>
    <scope>NUCLEOTIDE SEQUENCE [LARGE SCALE GENOMIC DNA]</scope>
    <source>
        <strain evidence="8 9">RF1110005</strain>
    </source>
</reference>
<feature type="region of interest" description="Disordered" evidence="6">
    <location>
        <begin position="1"/>
        <end position="70"/>
    </location>
</feature>
<comment type="function">
    <text evidence="4 5">Required for flagellar hook formation. May act as a scaffolding protein.</text>
</comment>
<dbReference type="InterPro" id="IPR025965">
    <property type="entry name" value="FlgD/Vpr_Ig-like"/>
</dbReference>
<dbReference type="Proteomes" id="UP000291236">
    <property type="component" value="Chromosome"/>
</dbReference>
<evidence type="ECO:0000259" key="7">
    <source>
        <dbReference type="Pfam" id="PF13860"/>
    </source>
</evidence>
<evidence type="ECO:0000256" key="2">
    <source>
        <dbReference type="ARBA" id="ARBA00016013"/>
    </source>
</evidence>
<evidence type="ECO:0000256" key="4">
    <source>
        <dbReference type="ARBA" id="ARBA00024746"/>
    </source>
</evidence>
<accession>A0A4P2VPE9</accession>
<feature type="region of interest" description="Disordered" evidence="6">
    <location>
        <begin position="372"/>
        <end position="467"/>
    </location>
</feature>
<keyword evidence="3 5" id="KW-1005">Bacterial flagellum biogenesis</keyword>
<comment type="similarity">
    <text evidence="1 5">Belongs to the FlgD family.</text>
</comment>